<dbReference type="InterPro" id="IPR043129">
    <property type="entry name" value="ATPase_NBD"/>
</dbReference>
<organism evidence="1">
    <name type="scientific">Candidatus Nitrosarchaeum limnium SFB1</name>
    <dbReference type="NCBI Taxonomy" id="886738"/>
    <lineage>
        <taxon>Archaea</taxon>
        <taxon>Nitrososphaerota</taxon>
        <taxon>Nitrososphaeria</taxon>
        <taxon>Nitrosopumilales</taxon>
        <taxon>Nitrosopumilaceae</taxon>
        <taxon>Nitrosarchaeum</taxon>
    </lineage>
</organism>
<reference evidence="1" key="1">
    <citation type="journal article" date="2011" name="PLoS ONE">
        <title>Genome of a low-salinity ammonia-oxidizing archaeon determined by single-cell and metagenomic analysis.</title>
        <authorList>
            <person name="Blainey P.C."/>
            <person name="Mosier A.C."/>
            <person name="Potanina A."/>
            <person name="Francis C.A."/>
            <person name="Quake S.R."/>
        </authorList>
    </citation>
    <scope>NUCLEOTIDE SEQUENCE [LARGE SCALE GENOMIC DNA]</scope>
    <source>
        <strain evidence="1">SFB1</strain>
    </source>
</reference>
<dbReference type="HOGENOM" id="CLU_036604_0_3_2"/>
<sequence>MYKLGVDLGGTKTEAILLDTNLKLIKRKRVPTPQDNYDAILNTIFTLSDDLLDGIEDYSIGICTPGAISKKTGLIKNSNTQCLIGKSLKEDLEKKFGKNISMENDANCFTMAESTIGSANGYDVVFGVIMGTGVGGGIVINKKLHQGRTNIAGEWGHHTLHLNGNNCYCGKQGCVETYISGPSLEKRWKELTGKSQTMPEIVENIDDSNAKKWKNEFLENFGIGLANVIDILDPDAIVLGGGLSNIDFLYTEGKNSVYHKVFSDLVDTPILKNKLGDSAGVFGAALL</sequence>
<name>F3KLF5_9ARCH</name>
<dbReference type="PROSITE" id="PS01125">
    <property type="entry name" value="ROK"/>
    <property type="match status" value="1"/>
</dbReference>
<dbReference type="InterPro" id="IPR000600">
    <property type="entry name" value="ROK"/>
</dbReference>
<dbReference type="PANTHER" id="PTHR18964:SF149">
    <property type="entry name" value="BIFUNCTIONAL UDP-N-ACETYLGLUCOSAMINE 2-EPIMERASE_N-ACETYLMANNOSAMINE KINASE"/>
    <property type="match status" value="1"/>
</dbReference>
<dbReference type="GO" id="GO:0008761">
    <property type="term" value="F:UDP-N-acetylglucosamine 2-epimerase activity"/>
    <property type="evidence" value="ECO:0007669"/>
    <property type="project" value="TreeGrafter"/>
</dbReference>
<dbReference type="InterPro" id="IPR049874">
    <property type="entry name" value="ROK_cs"/>
</dbReference>
<dbReference type="STRING" id="886738.Nlim_1335"/>
<comment type="caution">
    <text evidence="1">The sequence shown here is derived from an EMBL/GenBank/DDBJ whole genome shotgun (WGS) entry which is preliminary data.</text>
</comment>
<protein>
    <submittedName>
        <fullName evidence="1">ROK family protein</fullName>
    </submittedName>
</protein>
<dbReference type="EMBL" id="AEGP01000047">
    <property type="protein sequence ID" value="EGG41811.1"/>
    <property type="molecule type" value="Genomic_DNA"/>
</dbReference>
<dbReference type="AlphaFoldDB" id="F3KLF5"/>
<dbReference type="PANTHER" id="PTHR18964">
    <property type="entry name" value="ROK (REPRESSOR, ORF, KINASE) FAMILY"/>
    <property type="match status" value="1"/>
</dbReference>
<gene>
    <name evidence="1" type="ORF">Nlim_1335</name>
</gene>
<proteinExistence type="predicted"/>
<dbReference type="Pfam" id="PF00480">
    <property type="entry name" value="ROK"/>
    <property type="match status" value="1"/>
</dbReference>
<dbReference type="CDD" id="cd24066">
    <property type="entry name" value="ASKHA_NBD_ROK_EcFRK-like"/>
    <property type="match status" value="1"/>
</dbReference>
<dbReference type="Proteomes" id="UP000004348">
    <property type="component" value="Chromosome"/>
</dbReference>
<dbReference type="PATRIC" id="fig|886738.10.peg.1460"/>
<dbReference type="SUPFAM" id="SSF53067">
    <property type="entry name" value="Actin-like ATPase domain"/>
    <property type="match status" value="1"/>
</dbReference>
<accession>F3KLF5</accession>
<dbReference type="GO" id="GO:0009384">
    <property type="term" value="F:N-acylmannosamine kinase activity"/>
    <property type="evidence" value="ECO:0007669"/>
    <property type="project" value="TreeGrafter"/>
</dbReference>
<dbReference type="Gene3D" id="3.30.420.40">
    <property type="match status" value="2"/>
</dbReference>
<evidence type="ECO:0000313" key="1">
    <source>
        <dbReference type="EMBL" id="EGG41811.1"/>
    </source>
</evidence>